<protein>
    <submittedName>
        <fullName evidence="1">Uncharacterized protein LOC114324311</fullName>
    </submittedName>
</protein>
<proteinExistence type="predicted"/>
<dbReference type="KEGG" id="dvv:114324311"/>
<dbReference type="InterPro" id="IPR027905">
    <property type="entry name" value="CFAP95"/>
</dbReference>
<name>A0A6P7EZA0_DIAVI</name>
<dbReference type="OrthoDB" id="6610762at2759"/>
<evidence type="ECO:0000313" key="1">
    <source>
        <dbReference type="RefSeq" id="XP_028127917.1"/>
    </source>
</evidence>
<gene>
    <name evidence="1" type="primary">LOC114324311</name>
</gene>
<dbReference type="Pfam" id="PF15139">
    <property type="entry name" value="CFAP95"/>
    <property type="match status" value="1"/>
</dbReference>
<sequence>MFVLETIKTKPMDHRPKVTLYSKKQYSPGIKVTDWYNIYNAQPVDRNPYCPKHNLFTSHYVNLGNDYSTKWVTTTRDMLDQVYTRRRELEINPNKQLVNVYTTIDIPEQKPKPLNYEDCYVSTMHSSYTTPYEYPIKRLTMTDPPFLQNRKFSHSPKCKFLDDTFLKETKDLQLHKINRHVSYNCNTNMYTDGSSGYVRENKCYDLNFYENDKSC</sequence>
<dbReference type="AlphaFoldDB" id="A0A6P7EZA0"/>
<reference evidence="1" key="1">
    <citation type="submission" date="2025-08" db="UniProtKB">
        <authorList>
            <consortium name="RefSeq"/>
        </authorList>
    </citation>
    <scope>IDENTIFICATION</scope>
    <source>
        <tissue evidence="1">Whole insect</tissue>
    </source>
</reference>
<organism evidence="1">
    <name type="scientific">Diabrotica virgifera virgifera</name>
    <name type="common">western corn rootworm</name>
    <dbReference type="NCBI Taxonomy" id="50390"/>
    <lineage>
        <taxon>Eukaryota</taxon>
        <taxon>Metazoa</taxon>
        <taxon>Ecdysozoa</taxon>
        <taxon>Arthropoda</taxon>
        <taxon>Hexapoda</taxon>
        <taxon>Insecta</taxon>
        <taxon>Pterygota</taxon>
        <taxon>Neoptera</taxon>
        <taxon>Endopterygota</taxon>
        <taxon>Coleoptera</taxon>
        <taxon>Polyphaga</taxon>
        <taxon>Cucujiformia</taxon>
        <taxon>Chrysomeloidea</taxon>
        <taxon>Chrysomelidae</taxon>
        <taxon>Galerucinae</taxon>
        <taxon>Diabroticina</taxon>
        <taxon>Diabroticites</taxon>
        <taxon>Diabrotica</taxon>
    </lineage>
</organism>
<dbReference type="RefSeq" id="XP_028127917.1">
    <property type="nucleotide sequence ID" value="XM_028272116.1"/>
</dbReference>
<dbReference type="InParanoid" id="A0A6P7EZA0"/>
<accession>A0A6P7EZA0</accession>